<dbReference type="RefSeq" id="WP_310798953.1">
    <property type="nucleotide sequence ID" value="NZ_CP123872.1"/>
</dbReference>
<dbReference type="Pfam" id="PF00593">
    <property type="entry name" value="TonB_dep_Rec_b-barrel"/>
    <property type="match status" value="1"/>
</dbReference>
<reference evidence="13" key="1">
    <citation type="submission" date="2023-04" db="EMBL/GenBank/DDBJ databases">
        <title>Complete genome sequence of Temperatibacter marinus.</title>
        <authorList>
            <person name="Rong J.-C."/>
            <person name="Yi M.-L."/>
            <person name="Zhao Q."/>
        </authorList>
    </citation>
    <scope>NUCLEOTIDE SEQUENCE</scope>
    <source>
        <strain evidence="13">NBRC 110045</strain>
    </source>
</reference>
<dbReference type="EMBL" id="CP123872">
    <property type="protein sequence ID" value="WND03104.1"/>
    <property type="molecule type" value="Genomic_DNA"/>
</dbReference>
<dbReference type="PANTHER" id="PTHR40980:SF3">
    <property type="entry name" value="TONB-DEPENDENT RECEPTOR-LIKE BETA-BARREL DOMAIN-CONTAINING PROTEIN"/>
    <property type="match status" value="1"/>
</dbReference>
<sequence>MDLELNRYRARLLTSAATTLALLVSPATTVAQDTDEENLEEITVTGIRASIRNSVAKKRNSSSIVEAISAEDIGKLPDASIGESLARLPGLAAQRFDGRANKISIRGLAPDFTTTTLNGRELVSSDNNRGVEYDQFPSELITGATVYKTPDATLTSQAIGGTVDMQTVRPLAYDEPQFVVGLRGELSDKGALNSGTSSKGYRGNIAYIGQNEDGTVGYALGYSRMVQPIQEQYIHYWGYSEQTDADGDSGLFLDGAKPYVKSNELTRDGLLGVVEVKATDDVRFRLDVMYSKFDDEQTLRGQEIAGYTKDSIDIISVEDGVVTEGIMQGLHTMARNDFSDRKVETFAAGFNVEYDASDDLSFELDVSYSEAKRNFAAYETYASNGRGQSGPGSDVGYAMTGENGAVFSSNLDFADPNVWGLGDNLGWGGPLCTEALGWQCDSQDGFRNQETSKDDMAAIKLAAVQQLDGPINSIEYGIRYSDRSKEHTRDGFFLTLNDYPNVVSVPSEYLLEPTSLGFMGLGDSFSYDARALVDSGVYFFSPENEINALTNDWSVNEKVFNAYVMANVDATLGDTPVTGNVGLHVVHTDQSSTGTQVEPTGPNLITEGDKYWKVLPSMNLSFEVSEAGKVRLGVARVMARARMDQMNATRSINYFGGNADNNTGDLRNSPWSGGGGNPYLRPWMSWQFDLGYEHYFDEGGYVALAGFYKKLDNFHYNQSTEYDFSPFLDQIDTTLDGAPWTNLGLISQPENGGSGKIYGLEASLSLPFSTFSENLKDFGFIGSASLTKSNVKETPDSVETRLPGLSEKVVNGTVYYENDTGFSARLSARYRSSFLAEAFAIGLSREEIEAVGEMIVDAQVSYDLSTQGFEGVTLYLQGSNLTNEPFKQIINGNDNLPKNFHTYGRNFMLGFTYKM</sequence>
<dbReference type="AlphaFoldDB" id="A0AA52EIV8"/>
<name>A0AA52EIV8_9PROT</name>
<feature type="signal peptide" evidence="10">
    <location>
        <begin position="1"/>
        <end position="31"/>
    </location>
</feature>
<evidence type="ECO:0000256" key="9">
    <source>
        <dbReference type="RuleBase" id="RU003357"/>
    </source>
</evidence>
<evidence type="ECO:0000256" key="1">
    <source>
        <dbReference type="ARBA" id="ARBA00004571"/>
    </source>
</evidence>
<protein>
    <submittedName>
        <fullName evidence="13">TonB-dependent receptor</fullName>
    </submittedName>
</protein>
<keyword evidence="2 8" id="KW-0813">Transport</keyword>
<dbReference type="PANTHER" id="PTHR40980">
    <property type="entry name" value="PLUG DOMAIN-CONTAINING PROTEIN"/>
    <property type="match status" value="1"/>
</dbReference>
<dbReference type="InterPro" id="IPR010104">
    <property type="entry name" value="TonB_rcpt_bac"/>
</dbReference>
<evidence type="ECO:0000256" key="6">
    <source>
        <dbReference type="ARBA" id="ARBA00023136"/>
    </source>
</evidence>
<keyword evidence="4 8" id="KW-0812">Transmembrane</keyword>
<dbReference type="Gene3D" id="2.40.170.20">
    <property type="entry name" value="TonB-dependent receptor, beta-barrel domain"/>
    <property type="match status" value="1"/>
</dbReference>
<evidence type="ECO:0000259" key="12">
    <source>
        <dbReference type="Pfam" id="PF07715"/>
    </source>
</evidence>
<dbReference type="SUPFAM" id="SSF56935">
    <property type="entry name" value="Porins"/>
    <property type="match status" value="1"/>
</dbReference>
<keyword evidence="13" id="KW-0675">Receptor</keyword>
<feature type="domain" description="TonB-dependent receptor plug" evidence="12">
    <location>
        <begin position="58"/>
        <end position="162"/>
    </location>
</feature>
<evidence type="ECO:0000313" key="13">
    <source>
        <dbReference type="EMBL" id="WND03104.1"/>
    </source>
</evidence>
<keyword evidence="7 8" id="KW-0998">Cell outer membrane</keyword>
<keyword evidence="6 8" id="KW-0472">Membrane</keyword>
<dbReference type="InterPro" id="IPR037066">
    <property type="entry name" value="Plug_dom_sf"/>
</dbReference>
<gene>
    <name evidence="13" type="ORF">QGN29_01830</name>
</gene>
<evidence type="ECO:0000313" key="14">
    <source>
        <dbReference type="Proteomes" id="UP001268683"/>
    </source>
</evidence>
<dbReference type="KEGG" id="tmk:QGN29_01830"/>
<evidence type="ECO:0000256" key="7">
    <source>
        <dbReference type="ARBA" id="ARBA00023237"/>
    </source>
</evidence>
<comment type="subcellular location">
    <subcellularLocation>
        <location evidence="1 8">Cell outer membrane</location>
        <topology evidence="1 8">Multi-pass membrane protein</topology>
    </subcellularLocation>
</comment>
<evidence type="ECO:0000256" key="10">
    <source>
        <dbReference type="SAM" id="SignalP"/>
    </source>
</evidence>
<evidence type="ECO:0000259" key="11">
    <source>
        <dbReference type="Pfam" id="PF00593"/>
    </source>
</evidence>
<evidence type="ECO:0000256" key="3">
    <source>
        <dbReference type="ARBA" id="ARBA00022452"/>
    </source>
</evidence>
<feature type="chain" id="PRO_5041293687" evidence="10">
    <location>
        <begin position="32"/>
        <end position="915"/>
    </location>
</feature>
<dbReference type="GO" id="GO:0009279">
    <property type="term" value="C:cell outer membrane"/>
    <property type="evidence" value="ECO:0007669"/>
    <property type="project" value="UniProtKB-SubCell"/>
</dbReference>
<keyword evidence="5 9" id="KW-0798">TonB box</keyword>
<evidence type="ECO:0000256" key="8">
    <source>
        <dbReference type="PROSITE-ProRule" id="PRU01360"/>
    </source>
</evidence>
<dbReference type="InterPro" id="IPR000531">
    <property type="entry name" value="Beta-barrel_TonB"/>
</dbReference>
<dbReference type="InterPro" id="IPR039426">
    <property type="entry name" value="TonB-dep_rcpt-like"/>
</dbReference>
<evidence type="ECO:0000256" key="2">
    <source>
        <dbReference type="ARBA" id="ARBA00022448"/>
    </source>
</evidence>
<keyword evidence="14" id="KW-1185">Reference proteome</keyword>
<dbReference type="Pfam" id="PF07715">
    <property type="entry name" value="Plug"/>
    <property type="match status" value="1"/>
</dbReference>
<dbReference type="CDD" id="cd01347">
    <property type="entry name" value="ligand_gated_channel"/>
    <property type="match status" value="1"/>
</dbReference>
<keyword evidence="3 8" id="KW-1134">Transmembrane beta strand</keyword>
<proteinExistence type="inferred from homology"/>
<keyword evidence="10" id="KW-0732">Signal</keyword>
<comment type="similarity">
    <text evidence="8 9">Belongs to the TonB-dependent receptor family.</text>
</comment>
<evidence type="ECO:0000256" key="4">
    <source>
        <dbReference type="ARBA" id="ARBA00022692"/>
    </source>
</evidence>
<dbReference type="PROSITE" id="PS52016">
    <property type="entry name" value="TONB_DEPENDENT_REC_3"/>
    <property type="match status" value="1"/>
</dbReference>
<dbReference type="Proteomes" id="UP001268683">
    <property type="component" value="Chromosome"/>
</dbReference>
<dbReference type="InterPro" id="IPR036942">
    <property type="entry name" value="Beta-barrel_TonB_sf"/>
</dbReference>
<accession>A0AA52EIV8</accession>
<evidence type="ECO:0000256" key="5">
    <source>
        <dbReference type="ARBA" id="ARBA00023077"/>
    </source>
</evidence>
<dbReference type="InterPro" id="IPR012910">
    <property type="entry name" value="Plug_dom"/>
</dbReference>
<dbReference type="Gene3D" id="2.170.130.10">
    <property type="entry name" value="TonB-dependent receptor, plug domain"/>
    <property type="match status" value="1"/>
</dbReference>
<feature type="domain" description="TonB-dependent receptor-like beta-barrel" evidence="11">
    <location>
        <begin position="472"/>
        <end position="881"/>
    </location>
</feature>
<dbReference type="NCBIfam" id="TIGR01782">
    <property type="entry name" value="TonB-Xanth-Caul"/>
    <property type="match status" value="1"/>
</dbReference>
<organism evidence="13 14">
    <name type="scientific">Temperatibacter marinus</name>
    <dbReference type="NCBI Taxonomy" id="1456591"/>
    <lineage>
        <taxon>Bacteria</taxon>
        <taxon>Pseudomonadati</taxon>
        <taxon>Pseudomonadota</taxon>
        <taxon>Alphaproteobacteria</taxon>
        <taxon>Kordiimonadales</taxon>
        <taxon>Temperatibacteraceae</taxon>
        <taxon>Temperatibacter</taxon>
    </lineage>
</organism>